<name>A0ABT0GCX0_9GAMM</name>
<reference evidence="4" key="1">
    <citation type="submission" date="2022-04" db="EMBL/GenBank/DDBJ databases">
        <title>Lysobacter sp. CAU 1642 isolated from sea sand.</title>
        <authorList>
            <person name="Kim W."/>
        </authorList>
    </citation>
    <scope>NUCLEOTIDE SEQUENCE</scope>
    <source>
        <strain evidence="4">CAU 1642</strain>
    </source>
</reference>
<evidence type="ECO:0000313" key="4">
    <source>
        <dbReference type="EMBL" id="MCK7592384.1"/>
    </source>
</evidence>
<dbReference type="SUPFAM" id="SSF111369">
    <property type="entry name" value="HlyD-like secretion proteins"/>
    <property type="match status" value="1"/>
</dbReference>
<evidence type="ECO:0000256" key="2">
    <source>
        <dbReference type="ARBA" id="ARBA00023054"/>
    </source>
</evidence>
<dbReference type="PANTHER" id="PTHR32347">
    <property type="entry name" value="EFFLUX SYSTEM COMPONENT YKNX-RELATED"/>
    <property type="match status" value="1"/>
</dbReference>
<dbReference type="Gene3D" id="2.40.30.170">
    <property type="match status" value="1"/>
</dbReference>
<dbReference type="EMBL" id="JALNMH010000001">
    <property type="protein sequence ID" value="MCK7592384.1"/>
    <property type="molecule type" value="Genomic_DNA"/>
</dbReference>
<dbReference type="InterPro" id="IPR050465">
    <property type="entry name" value="UPF0194_transport"/>
</dbReference>
<evidence type="ECO:0000256" key="1">
    <source>
        <dbReference type="ARBA" id="ARBA00004196"/>
    </source>
</evidence>
<comment type="caution">
    <text evidence="4">The sequence shown here is derived from an EMBL/GenBank/DDBJ whole genome shotgun (WGS) entry which is preliminary data.</text>
</comment>
<dbReference type="PANTHER" id="PTHR32347:SF23">
    <property type="entry name" value="BLL5650 PROTEIN"/>
    <property type="match status" value="1"/>
</dbReference>
<accession>A0ABT0GCX0</accession>
<sequence length="319" mass="34449">MNVSVKGRLFGLLLLGGLALPAVAVTFTGELQALQSESVIVPPSSSSPVVLRYVAPEGELVEPGDVLVRIDPGNSASQVLQLEAQLALQEATVARDVAVLQVAAADAERGLLDAEAALSRARIDAGIPREHLSALDHDRYRGELERATREAALKKEELAAAREAIVRKRRDATLEADKLRADLAWHRSQVENAEQRAESRGRVVYGFDSWRGTRYEEGASAHAGTKIGEVVGEGGFEVRGWLLEPDRAGVSMEQEVMLHFDAFPGRPVRGRIERISGAPEPRAQWGDGRYFEIDVRLLDPAPEGALPGMSVRIESGGAA</sequence>
<evidence type="ECO:0000256" key="3">
    <source>
        <dbReference type="SAM" id="Coils"/>
    </source>
</evidence>
<comment type="subcellular location">
    <subcellularLocation>
        <location evidence="1">Cell envelope</location>
    </subcellularLocation>
</comment>
<dbReference type="Proteomes" id="UP001431449">
    <property type="component" value="Unassembled WGS sequence"/>
</dbReference>
<feature type="coiled-coil region" evidence="3">
    <location>
        <begin position="137"/>
        <end position="196"/>
    </location>
</feature>
<keyword evidence="5" id="KW-1185">Reference proteome</keyword>
<dbReference type="RefSeq" id="WP_248204511.1">
    <property type="nucleotide sequence ID" value="NZ_JALNMH010000001.1"/>
</dbReference>
<protein>
    <submittedName>
        <fullName evidence="4">HlyD family secretion protein</fullName>
    </submittedName>
</protein>
<evidence type="ECO:0000313" key="5">
    <source>
        <dbReference type="Proteomes" id="UP001431449"/>
    </source>
</evidence>
<organism evidence="4 5">
    <name type="scientific">Pseudomarimonas salicorniae</name>
    <dbReference type="NCBI Taxonomy" id="2933270"/>
    <lineage>
        <taxon>Bacteria</taxon>
        <taxon>Pseudomonadati</taxon>
        <taxon>Pseudomonadota</taxon>
        <taxon>Gammaproteobacteria</taxon>
        <taxon>Lysobacterales</taxon>
        <taxon>Lysobacteraceae</taxon>
        <taxon>Pseudomarimonas</taxon>
    </lineage>
</organism>
<proteinExistence type="predicted"/>
<gene>
    <name evidence="4" type="ORF">M0G41_01725</name>
</gene>
<keyword evidence="2 3" id="KW-0175">Coiled coil</keyword>